<evidence type="ECO:0000256" key="1">
    <source>
        <dbReference type="SAM" id="MobiDB-lite"/>
    </source>
</evidence>
<feature type="region of interest" description="Disordered" evidence="1">
    <location>
        <begin position="1"/>
        <end position="52"/>
    </location>
</feature>
<gene>
    <name evidence="2" type="ORF">METZ01_LOCUS32449</name>
</gene>
<accession>A0A381QJV5</accession>
<evidence type="ECO:0000313" key="2">
    <source>
        <dbReference type="EMBL" id="SUZ79595.1"/>
    </source>
</evidence>
<dbReference type="EMBL" id="UINC01001393">
    <property type="protein sequence ID" value="SUZ79595.1"/>
    <property type="molecule type" value="Genomic_DNA"/>
</dbReference>
<protein>
    <submittedName>
        <fullName evidence="2">Uncharacterized protein</fullName>
    </submittedName>
</protein>
<sequence>MRKPHLPKLPEPKPKDQYPETFLQNRPSNHAGNGDKPSRIVQEQKSNLDLLL</sequence>
<reference evidence="2" key="1">
    <citation type="submission" date="2018-05" db="EMBL/GenBank/DDBJ databases">
        <authorList>
            <person name="Lanie J.A."/>
            <person name="Ng W.-L."/>
            <person name="Kazmierczak K.M."/>
            <person name="Andrzejewski T.M."/>
            <person name="Davidsen T.M."/>
            <person name="Wayne K.J."/>
            <person name="Tettelin H."/>
            <person name="Glass J.I."/>
            <person name="Rusch D."/>
            <person name="Podicherti R."/>
            <person name="Tsui H.-C.T."/>
            <person name="Winkler M.E."/>
        </authorList>
    </citation>
    <scope>NUCLEOTIDE SEQUENCE</scope>
</reference>
<organism evidence="2">
    <name type="scientific">marine metagenome</name>
    <dbReference type="NCBI Taxonomy" id="408172"/>
    <lineage>
        <taxon>unclassified sequences</taxon>
        <taxon>metagenomes</taxon>
        <taxon>ecological metagenomes</taxon>
    </lineage>
</organism>
<name>A0A381QJV5_9ZZZZ</name>
<proteinExistence type="predicted"/>
<feature type="compositionally biased region" description="Basic and acidic residues" evidence="1">
    <location>
        <begin position="8"/>
        <end position="18"/>
    </location>
</feature>
<feature type="compositionally biased region" description="Polar residues" evidence="1">
    <location>
        <begin position="22"/>
        <end position="31"/>
    </location>
</feature>
<feature type="compositionally biased region" description="Polar residues" evidence="1">
    <location>
        <begin position="41"/>
        <end position="52"/>
    </location>
</feature>
<dbReference type="AlphaFoldDB" id="A0A381QJV5"/>